<organism evidence="1 3">
    <name type="scientific">Duganella violaceipulchra</name>
    <dbReference type="NCBI Taxonomy" id="2849652"/>
    <lineage>
        <taxon>Bacteria</taxon>
        <taxon>Pseudomonadati</taxon>
        <taxon>Pseudomonadota</taxon>
        <taxon>Betaproteobacteria</taxon>
        <taxon>Burkholderiales</taxon>
        <taxon>Oxalobacteraceae</taxon>
        <taxon>Telluria group</taxon>
        <taxon>Duganella</taxon>
    </lineage>
</organism>
<evidence type="ECO:0008006" key="5">
    <source>
        <dbReference type="Google" id="ProtNLM"/>
    </source>
</evidence>
<evidence type="ECO:0000313" key="1">
    <source>
        <dbReference type="EMBL" id="MBV6321461.1"/>
    </source>
</evidence>
<protein>
    <recommendedName>
        <fullName evidence="5">LysR substrate-binding domain-containing protein</fullName>
    </recommendedName>
</protein>
<sequence>MTAAISRIGCCAAWAVFWASYGSTDRKKNSDFGLLVCSSAPAEQSPAISAAPIASPSTPSIAVGGPATLTPAGRKLEESIGGKMAAIQQVLNAGGRAPRQAAILVDTSVTLAVHWLIPQLSAFRERHPQIQVHVRTDGAIDPSSPADVFLRREVAELRGLPAR</sequence>
<proteinExistence type="predicted"/>
<dbReference type="Proteomes" id="UP001162889">
    <property type="component" value="Unassembled WGS sequence"/>
</dbReference>
<dbReference type="AlphaFoldDB" id="A0AA41KZV8"/>
<reference evidence="1" key="1">
    <citation type="submission" date="2021-07" db="EMBL/GenBank/DDBJ databases">
        <title>Characterization of violacein-producing bacteria and related species.</title>
        <authorList>
            <person name="Wilson H.S."/>
            <person name="De Leon M.E."/>
        </authorList>
    </citation>
    <scope>NUCLEOTIDE SEQUENCE</scope>
    <source>
        <strain evidence="1">HSC-15S17</strain>
    </source>
</reference>
<evidence type="ECO:0000313" key="2">
    <source>
        <dbReference type="EMBL" id="MCP2008282.1"/>
    </source>
</evidence>
<accession>A0AA41KZV8</accession>
<evidence type="ECO:0000313" key="3">
    <source>
        <dbReference type="Proteomes" id="UP001155901"/>
    </source>
</evidence>
<dbReference type="EMBL" id="JAHTGR010000005">
    <property type="protein sequence ID" value="MBV6321461.1"/>
    <property type="molecule type" value="Genomic_DNA"/>
</dbReference>
<gene>
    <name evidence="1" type="ORF">KVP70_10980</name>
    <name evidence="2" type="ORF">L1274_001982</name>
</gene>
<dbReference type="Proteomes" id="UP001155901">
    <property type="component" value="Unassembled WGS sequence"/>
</dbReference>
<keyword evidence="4" id="KW-1185">Reference proteome</keyword>
<reference evidence="2" key="2">
    <citation type="submission" date="2022-03" db="EMBL/GenBank/DDBJ databases">
        <title>Genome Encyclopedia of Bacteria and Archaea VI: Functional Genomics of Type Strains.</title>
        <authorList>
            <person name="Whitman W."/>
        </authorList>
    </citation>
    <scope>NUCLEOTIDE SEQUENCE</scope>
    <source>
        <strain evidence="2">HSC-15S17</strain>
    </source>
</reference>
<comment type="caution">
    <text evidence="1">The sequence shown here is derived from an EMBL/GenBank/DDBJ whole genome shotgun (WGS) entry which is preliminary data.</text>
</comment>
<dbReference type="EMBL" id="JALJZU010000003">
    <property type="protein sequence ID" value="MCP2008282.1"/>
    <property type="molecule type" value="Genomic_DNA"/>
</dbReference>
<name>A0AA41KZV8_9BURK</name>
<evidence type="ECO:0000313" key="4">
    <source>
        <dbReference type="Proteomes" id="UP001162889"/>
    </source>
</evidence>
<dbReference type="RefSeq" id="WP_217942208.1">
    <property type="nucleotide sequence ID" value="NZ_JAHTGR010000005.1"/>
</dbReference>